<dbReference type="PANTHER" id="PTHR24261:SF7">
    <property type="entry name" value="KRINGLE DOMAIN-CONTAINING PROTEIN"/>
    <property type="match status" value="1"/>
</dbReference>
<comment type="caution">
    <text evidence="3">Lacks conserved residue(s) required for the propagation of feature annotation.</text>
</comment>
<feature type="domain" description="Kringle" evidence="4">
    <location>
        <begin position="13"/>
        <end position="91"/>
    </location>
</feature>
<dbReference type="OMA" id="HERTPDN"/>
<dbReference type="CDD" id="cd00108">
    <property type="entry name" value="KR"/>
    <property type="match status" value="1"/>
</dbReference>
<keyword evidence="1 3" id="KW-0420">Kringle</keyword>
<evidence type="ECO:0000256" key="3">
    <source>
        <dbReference type="PROSITE-ProRule" id="PRU00121"/>
    </source>
</evidence>
<dbReference type="InterPro" id="IPR038178">
    <property type="entry name" value="Kringle_sf"/>
</dbReference>
<dbReference type="Proteomes" id="UP000264840">
    <property type="component" value="Unplaced"/>
</dbReference>
<evidence type="ECO:0000256" key="1">
    <source>
        <dbReference type="ARBA" id="ARBA00022572"/>
    </source>
</evidence>
<dbReference type="GeneTree" id="ENSGT00940000153947"/>
<sequence length="100" mass="11218">VIVRSTDSPSDHSCYNGSGVDYKGTISITKSGHYCQPWSAQYPHSHQLSQEYPELWGSHNFCRNPGGLMQAPWCFTLDPLVRVDLCEIQPCSKYHKGISS</sequence>
<dbReference type="Ensembl" id="ENSHBUT00000007793.1">
    <property type="protein sequence ID" value="ENSHBUP00000004966.1"/>
    <property type="gene ID" value="ENSHBUG00000006304.1"/>
</dbReference>
<keyword evidence="2 3" id="KW-1015">Disulfide bond</keyword>
<reference evidence="5" key="1">
    <citation type="submission" date="2025-08" db="UniProtKB">
        <authorList>
            <consortium name="Ensembl"/>
        </authorList>
    </citation>
    <scope>IDENTIFICATION</scope>
</reference>
<protein>
    <recommendedName>
        <fullName evidence="4">Kringle domain-containing protein</fullName>
    </recommendedName>
</protein>
<organism evidence="5 6">
    <name type="scientific">Haplochromis burtoni</name>
    <name type="common">Burton's mouthbrooder</name>
    <name type="synonym">Chromis burtoni</name>
    <dbReference type="NCBI Taxonomy" id="8153"/>
    <lineage>
        <taxon>Eukaryota</taxon>
        <taxon>Metazoa</taxon>
        <taxon>Chordata</taxon>
        <taxon>Craniata</taxon>
        <taxon>Vertebrata</taxon>
        <taxon>Euteleostomi</taxon>
        <taxon>Actinopterygii</taxon>
        <taxon>Neopterygii</taxon>
        <taxon>Teleostei</taxon>
        <taxon>Neoteleostei</taxon>
        <taxon>Acanthomorphata</taxon>
        <taxon>Ovalentaria</taxon>
        <taxon>Cichlomorphae</taxon>
        <taxon>Cichliformes</taxon>
        <taxon>Cichlidae</taxon>
        <taxon>African cichlids</taxon>
        <taxon>Pseudocrenilabrinae</taxon>
        <taxon>Haplochromini</taxon>
        <taxon>Haplochromis</taxon>
    </lineage>
</organism>
<dbReference type="InterPro" id="IPR018056">
    <property type="entry name" value="Kringle_CS"/>
</dbReference>
<dbReference type="SUPFAM" id="SSF57440">
    <property type="entry name" value="Kringle-like"/>
    <property type="match status" value="1"/>
</dbReference>
<dbReference type="AlphaFoldDB" id="A0A3Q3BS07"/>
<dbReference type="Pfam" id="PF00051">
    <property type="entry name" value="Kringle"/>
    <property type="match status" value="1"/>
</dbReference>
<dbReference type="SMART" id="SM00130">
    <property type="entry name" value="KR"/>
    <property type="match status" value="1"/>
</dbReference>
<dbReference type="InterPro" id="IPR013806">
    <property type="entry name" value="Kringle-like"/>
</dbReference>
<dbReference type="PRINTS" id="PR00018">
    <property type="entry name" value="KRINGLE"/>
</dbReference>
<accession>A0A3Q3BS07</accession>
<dbReference type="STRING" id="8153.ENSHBUP00000004966"/>
<dbReference type="PROSITE" id="PS00021">
    <property type="entry name" value="KRINGLE_1"/>
    <property type="match status" value="1"/>
</dbReference>
<name>A0A3Q3BS07_HAPBU</name>
<feature type="disulfide bond" evidence="3">
    <location>
        <begin position="35"/>
        <end position="74"/>
    </location>
</feature>
<dbReference type="InterPro" id="IPR050759">
    <property type="entry name" value="Serine_protease_kringle"/>
</dbReference>
<dbReference type="PANTHER" id="PTHR24261">
    <property type="entry name" value="PLASMINOGEN-RELATED"/>
    <property type="match status" value="1"/>
</dbReference>
<keyword evidence="6" id="KW-1185">Reference proteome</keyword>
<reference evidence="5" key="2">
    <citation type="submission" date="2025-09" db="UniProtKB">
        <authorList>
            <consortium name="Ensembl"/>
        </authorList>
    </citation>
    <scope>IDENTIFICATION</scope>
</reference>
<evidence type="ECO:0000259" key="4">
    <source>
        <dbReference type="PROSITE" id="PS50070"/>
    </source>
</evidence>
<dbReference type="InterPro" id="IPR000001">
    <property type="entry name" value="Kringle"/>
</dbReference>
<feature type="disulfide bond" evidence="3">
    <location>
        <begin position="14"/>
        <end position="91"/>
    </location>
</feature>
<evidence type="ECO:0000256" key="2">
    <source>
        <dbReference type="ARBA" id="ARBA00023157"/>
    </source>
</evidence>
<evidence type="ECO:0000313" key="5">
    <source>
        <dbReference type="Ensembl" id="ENSHBUP00000004966.1"/>
    </source>
</evidence>
<proteinExistence type="predicted"/>
<evidence type="ECO:0000313" key="6">
    <source>
        <dbReference type="Proteomes" id="UP000264840"/>
    </source>
</evidence>
<dbReference type="PROSITE" id="PS50070">
    <property type="entry name" value="KRINGLE_2"/>
    <property type="match status" value="1"/>
</dbReference>
<dbReference type="Gene3D" id="2.40.20.10">
    <property type="entry name" value="Plasminogen Kringle 4"/>
    <property type="match status" value="1"/>
</dbReference>